<dbReference type="InterPro" id="IPR058651">
    <property type="entry name" value="HTH_VMAP-M9"/>
</dbReference>
<dbReference type="InterPro" id="IPR015943">
    <property type="entry name" value="WD40/YVTN_repeat-like_dom_sf"/>
</dbReference>
<dbReference type="Pfam" id="PF00400">
    <property type="entry name" value="WD40"/>
    <property type="match status" value="9"/>
</dbReference>
<evidence type="ECO:0000256" key="3">
    <source>
        <dbReference type="PROSITE-ProRule" id="PRU00221"/>
    </source>
</evidence>
<feature type="repeat" description="WD" evidence="3">
    <location>
        <begin position="800"/>
        <end position="841"/>
    </location>
</feature>
<dbReference type="Pfam" id="PF25173">
    <property type="entry name" value="Beta-prop_WDR3_1st"/>
    <property type="match status" value="1"/>
</dbReference>
<dbReference type="InterPro" id="IPR027417">
    <property type="entry name" value="P-loop_NTPase"/>
</dbReference>
<organism evidence="5 6">
    <name type="scientific">Floridaenema flaviceps BLCC-F50</name>
    <dbReference type="NCBI Taxonomy" id="3153642"/>
    <lineage>
        <taxon>Bacteria</taxon>
        <taxon>Bacillati</taxon>
        <taxon>Cyanobacteriota</taxon>
        <taxon>Cyanophyceae</taxon>
        <taxon>Oscillatoriophycideae</taxon>
        <taxon>Aerosakkonematales</taxon>
        <taxon>Aerosakkonemataceae</taxon>
        <taxon>Floridanema</taxon>
        <taxon>Floridanema flaviceps</taxon>
    </lineage>
</organism>
<dbReference type="PROSITE" id="PS00678">
    <property type="entry name" value="WD_REPEATS_1"/>
    <property type="match status" value="9"/>
</dbReference>
<evidence type="ECO:0000259" key="4">
    <source>
        <dbReference type="PROSITE" id="PS50837"/>
    </source>
</evidence>
<proteinExistence type="predicted"/>
<dbReference type="Gene3D" id="2.130.10.10">
    <property type="entry name" value="YVTN repeat-like/Quinoprotein amine dehydrogenase"/>
    <property type="match status" value="6"/>
</dbReference>
<dbReference type="EMBL" id="JBHFNR010000293">
    <property type="protein sequence ID" value="MFB2898482.1"/>
    <property type="molecule type" value="Genomic_DNA"/>
</dbReference>
<feature type="repeat" description="WD" evidence="3">
    <location>
        <begin position="1010"/>
        <end position="1051"/>
    </location>
</feature>
<keyword evidence="2" id="KW-0677">Repeat</keyword>
<dbReference type="PRINTS" id="PR00320">
    <property type="entry name" value="GPROTEINBRPT"/>
</dbReference>
<evidence type="ECO:0000256" key="1">
    <source>
        <dbReference type="ARBA" id="ARBA00022574"/>
    </source>
</evidence>
<dbReference type="CDD" id="cd00200">
    <property type="entry name" value="WD40"/>
    <property type="match status" value="2"/>
</dbReference>
<feature type="repeat" description="WD" evidence="3">
    <location>
        <begin position="674"/>
        <end position="715"/>
    </location>
</feature>
<feature type="repeat" description="WD" evidence="3">
    <location>
        <begin position="597"/>
        <end position="631"/>
    </location>
</feature>
<feature type="repeat" description="WD" evidence="3">
    <location>
        <begin position="632"/>
        <end position="673"/>
    </location>
</feature>
<dbReference type="Pfam" id="PF26355">
    <property type="entry name" value="HTH_VMAP-M9"/>
    <property type="match status" value="1"/>
</dbReference>
<dbReference type="Gene3D" id="3.40.50.300">
    <property type="entry name" value="P-loop containing nucleotide triphosphate hydrolases"/>
    <property type="match status" value="1"/>
</dbReference>
<dbReference type="RefSeq" id="WP_413268084.1">
    <property type="nucleotide sequence ID" value="NZ_JBHFNR010000293.1"/>
</dbReference>
<evidence type="ECO:0000313" key="6">
    <source>
        <dbReference type="Proteomes" id="UP001576784"/>
    </source>
</evidence>
<dbReference type="InterPro" id="IPR001680">
    <property type="entry name" value="WD40_rpt"/>
</dbReference>
<dbReference type="PANTHER" id="PTHR19848">
    <property type="entry name" value="WD40 REPEAT PROTEIN"/>
    <property type="match status" value="1"/>
</dbReference>
<feature type="repeat" description="WD" evidence="3">
    <location>
        <begin position="968"/>
        <end position="1009"/>
    </location>
</feature>
<comment type="caution">
    <text evidence="5">The sequence shown here is derived from an EMBL/GenBank/DDBJ whole genome shotgun (WGS) entry which is preliminary data.</text>
</comment>
<dbReference type="PANTHER" id="PTHR19848:SF8">
    <property type="entry name" value="F-BOX AND WD REPEAT DOMAIN CONTAINING 7"/>
    <property type="match status" value="1"/>
</dbReference>
<dbReference type="InterPro" id="IPR020472">
    <property type="entry name" value="WD40_PAC1"/>
</dbReference>
<dbReference type="SUPFAM" id="SSF50978">
    <property type="entry name" value="WD40 repeat-like"/>
    <property type="match status" value="2"/>
</dbReference>
<dbReference type="PROSITE" id="PS50837">
    <property type="entry name" value="NACHT"/>
    <property type="match status" value="1"/>
</dbReference>
<feature type="repeat" description="WD" evidence="3">
    <location>
        <begin position="926"/>
        <end position="967"/>
    </location>
</feature>
<dbReference type="PRINTS" id="PR00364">
    <property type="entry name" value="DISEASERSIST"/>
</dbReference>
<feature type="repeat" description="WD" evidence="3">
    <location>
        <begin position="758"/>
        <end position="799"/>
    </location>
</feature>
<evidence type="ECO:0000313" key="5">
    <source>
        <dbReference type="EMBL" id="MFB2898482.1"/>
    </source>
</evidence>
<dbReference type="InterPro" id="IPR019775">
    <property type="entry name" value="WD40_repeat_CS"/>
</dbReference>
<evidence type="ECO:0000256" key="2">
    <source>
        <dbReference type="ARBA" id="ARBA00022737"/>
    </source>
</evidence>
<feature type="repeat" description="WD" evidence="3">
    <location>
        <begin position="1093"/>
        <end position="1134"/>
    </location>
</feature>
<feature type="repeat" description="WD" evidence="3">
    <location>
        <begin position="1135"/>
        <end position="1167"/>
    </location>
</feature>
<gene>
    <name evidence="5" type="ORF">ACE1CI_36660</name>
</gene>
<dbReference type="PROSITE" id="PS50082">
    <property type="entry name" value="WD_REPEATS_2"/>
    <property type="match status" value="14"/>
</dbReference>
<feature type="repeat" description="WD" evidence="3">
    <location>
        <begin position="842"/>
        <end position="883"/>
    </location>
</feature>
<feature type="repeat" description="WD" evidence="3">
    <location>
        <begin position="716"/>
        <end position="757"/>
    </location>
</feature>
<feature type="repeat" description="WD" evidence="3">
    <location>
        <begin position="884"/>
        <end position="925"/>
    </location>
</feature>
<keyword evidence="1 3" id="KW-0853">WD repeat</keyword>
<sequence>MNSEEALALIESLLEGQKLKDIQKQVFHYSWQGLTYPEIAEQTKYDTSYIRDVGSELWQHLSQVLGERVTKNTLQSVLRRQTWKRSPFPTVTTVENQQSQISEAIIPANVQFKNCWYWREAIDVSVFYGRDRELAQLTQWIVTDRCRLIALLGIGGIGKTTLAAKLGQTLAGSEHREKGNGEVKSPNNTQQFEFIIWQSLRNAPPLQEVLAKLISILSDRQETILPASEETQISQLINYLRSSRCLLVLDNFDAILSSSTAGYYREGYEAYNELLRRVGLEQHLSCLVLTSREKPKTLTPLEGKILPVRSLQLKGLSTSEAQAILKTGGCFAQSQAEWNHLTTLYCGNPLALKIVSTTVQDLFDGSITKFLEQGAIVFGDINTLLDEQFQRLSELEKHLMYWLAIHQEWVSLADLQDDFIHLPSQSKLLEALQSLERRSLLEKSSGHFTLQPVVMEYVTEQFIQAICVEISTKELALFISHALIQAQVKDYIRESQIRLILQPLSTCLLNKFRSKKNLIEHLNQVLLKLRVEYSASTGYGGGNLLNLCQHLQIDLTGYDFSSLTIRQAYLQSAILNQVNFADAEMVQCVFMQTFGGIMAIAFSPDGQLLVTGDSTGKVWLWRVADGQPLWTYFGHTQCVRSVAFSPDGVTIASCCLDETIKLWDAQTGQLLKTLQGHIGAVRAVAFSPDGTMIVSGGLDRTIRFWDVQTGQLLKVLHGHSNMVKSVAFSPDGTKIASGCFDYTVKLWDVYTETLLKTLDGHDNVVLTVTWSPDGRTIASCGGDHTIKLWDANTGELLKTLRGHTHWTISVQFSPDNQLLVSSSDDRTVRLWDVKTGKLLRTMQGHRYWVHGVAFNADGTIIASGSDDQTVKFWDARTGDLLNTLQGYTNSVLSVAWSPDGQMLASSSTDYTVSLWDVDAGQRSRILQGHTHWVWSIAFSPDGTLLASGSDDQTAKLWKVQTGSLVRTLEGHTHWALSIVFSPDGKTIATGSIDRNVRLWDVETGQLLKTLEGHTNMVWSVAFSHNGQLLASGGDDRTVRLWDVRTGEVLKILAHSNSVFSVKFSLDDLAIATGGADSQIRLWHLDTGQVLRTFQGHTNQILSVAYSPDGKLLASGSADHTVRVWDAYTGELLHTCIGHTYWVHSVAFSPDGQRLASGSGDGTIKLWKSTGEYVSTWQPARPYEGMNIKEVKGLTEAQKATLKALGAIEH</sequence>
<reference evidence="5 6" key="1">
    <citation type="submission" date="2024-09" db="EMBL/GenBank/DDBJ databases">
        <title>Floridaenema gen nov. (Aerosakkonemataceae, Aerosakkonematales ord. nov., Cyanobacteria) from benthic tropical and subtropical fresh waters, with the description of four new species.</title>
        <authorList>
            <person name="Moretto J.A."/>
            <person name="Berthold D.E."/>
            <person name="Lefler F.W."/>
            <person name="Huang I.-S."/>
            <person name="Laughinghouse H. IV."/>
        </authorList>
    </citation>
    <scope>NUCLEOTIDE SEQUENCE [LARGE SCALE GENOMIC DNA]</scope>
    <source>
        <strain evidence="5 6">BLCC-F50</strain>
    </source>
</reference>
<protein>
    <submittedName>
        <fullName evidence="5">NACHT domain-containing protein</fullName>
    </submittedName>
</protein>
<dbReference type="InterPro" id="IPR036322">
    <property type="entry name" value="WD40_repeat_dom_sf"/>
</dbReference>
<accession>A0ABV4Y468</accession>
<dbReference type="Pfam" id="PF05729">
    <property type="entry name" value="NACHT"/>
    <property type="match status" value="1"/>
</dbReference>
<dbReference type="InterPro" id="IPR007111">
    <property type="entry name" value="NACHT_NTPase"/>
</dbReference>
<feature type="repeat" description="WD" evidence="3">
    <location>
        <begin position="1051"/>
        <end position="1092"/>
    </location>
</feature>
<dbReference type="Proteomes" id="UP001576784">
    <property type="component" value="Unassembled WGS sequence"/>
</dbReference>
<feature type="domain" description="NACHT" evidence="4">
    <location>
        <begin position="147"/>
        <end position="292"/>
    </location>
</feature>
<name>A0ABV4Y468_9CYAN</name>
<dbReference type="SUPFAM" id="SSF52540">
    <property type="entry name" value="P-loop containing nucleoside triphosphate hydrolases"/>
    <property type="match status" value="1"/>
</dbReference>
<dbReference type="SMART" id="SM00320">
    <property type="entry name" value="WD40"/>
    <property type="match status" value="14"/>
</dbReference>
<dbReference type="PROSITE" id="PS50294">
    <property type="entry name" value="WD_REPEATS_REGION"/>
    <property type="match status" value="13"/>
</dbReference>
<keyword evidence="6" id="KW-1185">Reference proteome</keyword>